<evidence type="ECO:0000313" key="4">
    <source>
        <dbReference type="Proteomes" id="UP000239757"/>
    </source>
</evidence>
<dbReference type="PANTHER" id="PTHR47723:SF19">
    <property type="entry name" value="POLYNUCLEOTIDYL TRANSFERASE, RIBONUCLEASE H-LIKE SUPERFAMILY PROTEIN"/>
    <property type="match status" value="1"/>
</dbReference>
<feature type="transmembrane region" description="Helical" evidence="1">
    <location>
        <begin position="6"/>
        <end position="23"/>
    </location>
</feature>
<dbReference type="EMBL" id="KZ664551">
    <property type="protein sequence ID" value="PPS04764.1"/>
    <property type="molecule type" value="Genomic_DNA"/>
</dbReference>
<dbReference type="Proteomes" id="UP000239757">
    <property type="component" value="Unassembled WGS sequence"/>
</dbReference>
<feature type="domain" description="RNase H type-1" evidence="2">
    <location>
        <begin position="81"/>
        <end position="140"/>
    </location>
</feature>
<dbReference type="InterPro" id="IPR002156">
    <property type="entry name" value="RNaseH_domain"/>
</dbReference>
<dbReference type="AlphaFoldDB" id="A0A2P5XN94"/>
<protein>
    <recommendedName>
        <fullName evidence="2">RNase H type-1 domain-containing protein</fullName>
    </recommendedName>
</protein>
<keyword evidence="1" id="KW-0812">Transmembrane</keyword>
<keyword evidence="1" id="KW-0472">Membrane</keyword>
<evidence type="ECO:0000256" key="1">
    <source>
        <dbReference type="SAM" id="Phobius"/>
    </source>
</evidence>
<evidence type="ECO:0000259" key="2">
    <source>
        <dbReference type="Pfam" id="PF13456"/>
    </source>
</evidence>
<sequence length="150" mass="17057">MTSSYLLPWGVVFSMVLWSLWKCRHGRMFKGESTTPINVLFYVWNFTQDIVQARHTLVSHVHHGPRWVQGQLPSAAYYILNTDWAWRRTTGVASTGGLLRDANGDWLHGFKNKVGLTDTVHAKLRGVREGLQLAKPLAFQTSLSSSTPFW</sequence>
<dbReference type="PANTHER" id="PTHR47723">
    <property type="entry name" value="OS05G0353850 PROTEIN"/>
    <property type="match status" value="1"/>
</dbReference>
<organism evidence="3 4">
    <name type="scientific">Gossypium barbadense</name>
    <name type="common">Sea Island cotton</name>
    <name type="synonym">Hibiscus barbadensis</name>
    <dbReference type="NCBI Taxonomy" id="3634"/>
    <lineage>
        <taxon>Eukaryota</taxon>
        <taxon>Viridiplantae</taxon>
        <taxon>Streptophyta</taxon>
        <taxon>Embryophyta</taxon>
        <taxon>Tracheophyta</taxon>
        <taxon>Spermatophyta</taxon>
        <taxon>Magnoliopsida</taxon>
        <taxon>eudicotyledons</taxon>
        <taxon>Gunneridae</taxon>
        <taxon>Pentapetalae</taxon>
        <taxon>rosids</taxon>
        <taxon>malvids</taxon>
        <taxon>Malvales</taxon>
        <taxon>Malvaceae</taxon>
        <taxon>Malvoideae</taxon>
        <taxon>Gossypium</taxon>
    </lineage>
</organism>
<proteinExistence type="predicted"/>
<evidence type="ECO:0000313" key="3">
    <source>
        <dbReference type="EMBL" id="PPS04764.1"/>
    </source>
</evidence>
<name>A0A2P5XN94_GOSBA</name>
<dbReference type="CDD" id="cd06222">
    <property type="entry name" value="RNase_H_like"/>
    <property type="match status" value="1"/>
</dbReference>
<reference evidence="3 4" key="1">
    <citation type="submission" date="2015-01" db="EMBL/GenBank/DDBJ databases">
        <title>Genome of allotetraploid Gossypium barbadense reveals genomic plasticity and fiber elongation in cotton evolution.</title>
        <authorList>
            <person name="Chen X."/>
            <person name="Liu X."/>
            <person name="Zhao B."/>
            <person name="Zheng H."/>
            <person name="Hu Y."/>
            <person name="Lu G."/>
            <person name="Yang C."/>
            <person name="Chen J."/>
            <person name="Shan C."/>
            <person name="Zhang L."/>
            <person name="Zhou Y."/>
            <person name="Wang L."/>
            <person name="Guo W."/>
            <person name="Bai Y."/>
            <person name="Ruan J."/>
            <person name="Shangguan X."/>
            <person name="Mao Y."/>
            <person name="Jiang J."/>
            <person name="Zhu Y."/>
            <person name="Lei J."/>
            <person name="Kang H."/>
            <person name="Chen S."/>
            <person name="He X."/>
            <person name="Wang R."/>
            <person name="Wang Y."/>
            <person name="Chen J."/>
            <person name="Wang L."/>
            <person name="Yu S."/>
            <person name="Wang B."/>
            <person name="Wei J."/>
            <person name="Song S."/>
            <person name="Lu X."/>
            <person name="Gao Z."/>
            <person name="Gu W."/>
            <person name="Deng X."/>
            <person name="Ma D."/>
            <person name="Wang S."/>
            <person name="Liang W."/>
            <person name="Fang L."/>
            <person name="Cai C."/>
            <person name="Zhu X."/>
            <person name="Zhou B."/>
            <person name="Zhang Y."/>
            <person name="Chen Z."/>
            <person name="Xu S."/>
            <person name="Zhu R."/>
            <person name="Wang S."/>
            <person name="Zhang T."/>
            <person name="Zhao G."/>
        </authorList>
    </citation>
    <scope>NUCLEOTIDE SEQUENCE [LARGE SCALE GENOMIC DNA]</scope>
    <source>
        <strain evidence="4">cv. Xinhai21</strain>
        <tissue evidence="3">Leaf</tissue>
    </source>
</reference>
<gene>
    <name evidence="3" type="ORF">GOBAR_AA15895</name>
</gene>
<dbReference type="InterPro" id="IPR053151">
    <property type="entry name" value="RNase_H-like"/>
</dbReference>
<dbReference type="OrthoDB" id="1001796at2759"/>
<accession>A0A2P5XN94</accession>
<keyword evidence="1" id="KW-1133">Transmembrane helix</keyword>
<dbReference type="GO" id="GO:0004523">
    <property type="term" value="F:RNA-DNA hybrid ribonuclease activity"/>
    <property type="evidence" value="ECO:0007669"/>
    <property type="project" value="InterPro"/>
</dbReference>
<dbReference type="InterPro" id="IPR044730">
    <property type="entry name" value="RNase_H-like_dom_plant"/>
</dbReference>
<dbReference type="GO" id="GO:0003676">
    <property type="term" value="F:nucleic acid binding"/>
    <property type="evidence" value="ECO:0007669"/>
    <property type="project" value="InterPro"/>
</dbReference>
<dbReference type="Pfam" id="PF13456">
    <property type="entry name" value="RVT_3"/>
    <property type="match status" value="1"/>
</dbReference>